<evidence type="ECO:0000313" key="5">
    <source>
        <dbReference type="Proteomes" id="UP000295301"/>
    </source>
</evidence>
<sequence>MSTIDDIAKSSGLDDLYPLFERERYTAGWHKKRRSLWKQPATEFRPLHWSYREAHAALDRASLWIDTELAERRNLLMFNPVGDNDYDTVRTLVCAYQLIQPGEHARAHKHTPNALRLVLDAGPELFTVVDGVKLPMVPGDVLLTPGGCWHSHYNDGKETACWIDFLDVPLVHRLEPMFYTEHPDTYQTVEQTPQAHPFWFKRAEIDAALAQATPDTAGIRRHVLDSQEHILTMELTCMALPAGATLGPVRDTVNRIYAATKGSGSFRSGDTEFRWQRGDVFAAPAWARHEITTDEDSDLFEVCDKPVMEKLGFLIAE</sequence>
<dbReference type="GO" id="GO:0051213">
    <property type="term" value="F:dioxygenase activity"/>
    <property type="evidence" value="ECO:0007669"/>
    <property type="project" value="UniProtKB-KW"/>
</dbReference>
<dbReference type="CDD" id="cd02216">
    <property type="entry name" value="cupin_GDO-like_N"/>
    <property type="match status" value="1"/>
</dbReference>
<comment type="caution">
    <text evidence="4">The sequence shown here is derived from an EMBL/GenBank/DDBJ whole genome shotgun (WGS) entry which is preliminary data.</text>
</comment>
<evidence type="ECO:0000259" key="3">
    <source>
        <dbReference type="Pfam" id="PF07883"/>
    </source>
</evidence>
<dbReference type="InterPro" id="IPR013096">
    <property type="entry name" value="Cupin_2"/>
</dbReference>
<dbReference type="Proteomes" id="UP000295301">
    <property type="component" value="Unassembled WGS sequence"/>
</dbReference>
<protein>
    <submittedName>
        <fullName evidence="4">Cupin domain-containing protein</fullName>
    </submittedName>
</protein>
<keyword evidence="1" id="KW-0223">Dioxygenase</keyword>
<dbReference type="EMBL" id="SMUV01000068">
    <property type="protein sequence ID" value="TDK45661.1"/>
    <property type="molecule type" value="Genomic_DNA"/>
</dbReference>
<keyword evidence="5" id="KW-1185">Reference proteome</keyword>
<dbReference type="InterPro" id="IPR014710">
    <property type="entry name" value="RmlC-like_jellyroll"/>
</dbReference>
<dbReference type="InterPro" id="IPR047183">
    <property type="entry name" value="GDO-like"/>
</dbReference>
<evidence type="ECO:0000313" key="4">
    <source>
        <dbReference type="EMBL" id="TDK45661.1"/>
    </source>
</evidence>
<evidence type="ECO:0000256" key="2">
    <source>
        <dbReference type="ARBA" id="ARBA00023002"/>
    </source>
</evidence>
<dbReference type="PANTHER" id="PTHR41517">
    <property type="entry name" value="1,2-DIOXYGENASE PROTEIN-RELATED"/>
    <property type="match status" value="1"/>
</dbReference>
<name>A0A4R5V220_9RHOB</name>
<reference evidence="4 5" key="1">
    <citation type="submission" date="2019-03" db="EMBL/GenBank/DDBJ databases">
        <title>Ruegeria lutea sp. nov., a novel strain, isolated from marine sediment, the Masan Bay, South Korea.</title>
        <authorList>
            <person name="Kim J."/>
            <person name="Kim D.-Y."/>
            <person name="Lee S.-S."/>
        </authorList>
    </citation>
    <scope>NUCLEOTIDE SEQUENCE [LARGE SCALE GENOMIC DNA]</scope>
    <source>
        <strain evidence="4 5">318-1</strain>
    </source>
</reference>
<dbReference type="AlphaFoldDB" id="A0A4R5V220"/>
<proteinExistence type="predicted"/>
<dbReference type="Pfam" id="PF07883">
    <property type="entry name" value="Cupin_2"/>
    <property type="match status" value="1"/>
</dbReference>
<dbReference type="PANTHER" id="PTHR41517:SF1">
    <property type="entry name" value="CUPIN"/>
    <property type="match status" value="1"/>
</dbReference>
<dbReference type="InterPro" id="IPR011051">
    <property type="entry name" value="RmlC_Cupin_sf"/>
</dbReference>
<dbReference type="RefSeq" id="WP_133360276.1">
    <property type="nucleotide sequence ID" value="NZ_SMUV01000068.1"/>
</dbReference>
<accession>A0A4R5V220</accession>
<dbReference type="SUPFAM" id="SSF51182">
    <property type="entry name" value="RmlC-like cupins"/>
    <property type="match status" value="1"/>
</dbReference>
<dbReference type="OrthoDB" id="285029at2"/>
<evidence type="ECO:0000256" key="1">
    <source>
        <dbReference type="ARBA" id="ARBA00022964"/>
    </source>
</evidence>
<gene>
    <name evidence="4" type="ORF">E1832_13430</name>
</gene>
<keyword evidence="2" id="KW-0560">Oxidoreductase</keyword>
<dbReference type="Gene3D" id="2.60.120.10">
    <property type="entry name" value="Jelly Rolls"/>
    <property type="match status" value="1"/>
</dbReference>
<organism evidence="4 5">
    <name type="scientific">Antarcticimicrobium luteum</name>
    <dbReference type="NCBI Taxonomy" id="2547397"/>
    <lineage>
        <taxon>Bacteria</taxon>
        <taxon>Pseudomonadati</taxon>
        <taxon>Pseudomonadota</taxon>
        <taxon>Alphaproteobacteria</taxon>
        <taxon>Rhodobacterales</taxon>
        <taxon>Paracoccaceae</taxon>
        <taxon>Antarcticimicrobium</taxon>
    </lineage>
</organism>
<feature type="domain" description="Cupin type-2" evidence="3">
    <location>
        <begin position="97"/>
        <end position="164"/>
    </location>
</feature>